<proteinExistence type="predicted"/>
<organism evidence="1 2">
    <name type="scientific">Eretmocerus hayati</name>
    <dbReference type="NCBI Taxonomy" id="131215"/>
    <lineage>
        <taxon>Eukaryota</taxon>
        <taxon>Metazoa</taxon>
        <taxon>Ecdysozoa</taxon>
        <taxon>Arthropoda</taxon>
        <taxon>Hexapoda</taxon>
        <taxon>Insecta</taxon>
        <taxon>Pterygota</taxon>
        <taxon>Neoptera</taxon>
        <taxon>Endopterygota</taxon>
        <taxon>Hymenoptera</taxon>
        <taxon>Apocrita</taxon>
        <taxon>Proctotrupomorpha</taxon>
        <taxon>Chalcidoidea</taxon>
        <taxon>Aphelinidae</taxon>
        <taxon>Aphelininae</taxon>
        <taxon>Eretmocerus</taxon>
    </lineage>
</organism>
<reference evidence="1" key="1">
    <citation type="submission" date="2023-04" db="EMBL/GenBank/DDBJ databases">
        <title>A chromosome-level genome assembly of the parasitoid wasp Eretmocerus hayati.</title>
        <authorList>
            <person name="Zhong Y."/>
            <person name="Liu S."/>
            <person name="Liu Y."/>
        </authorList>
    </citation>
    <scope>NUCLEOTIDE SEQUENCE</scope>
    <source>
        <strain evidence="1">ZJU_SS_LIU_2023</strain>
    </source>
</reference>
<dbReference type="Proteomes" id="UP001239111">
    <property type="component" value="Chromosome 2"/>
</dbReference>
<keyword evidence="2" id="KW-1185">Reference proteome</keyword>
<evidence type="ECO:0000313" key="1">
    <source>
        <dbReference type="EMBL" id="KAJ8681359.1"/>
    </source>
</evidence>
<comment type="caution">
    <text evidence="1">The sequence shown here is derived from an EMBL/GenBank/DDBJ whole genome shotgun (WGS) entry which is preliminary data.</text>
</comment>
<name>A0ACC2PDI4_9HYME</name>
<dbReference type="EMBL" id="CM056742">
    <property type="protein sequence ID" value="KAJ8681359.1"/>
    <property type="molecule type" value="Genomic_DNA"/>
</dbReference>
<gene>
    <name evidence="1" type="ORF">QAD02_017146</name>
</gene>
<evidence type="ECO:0000313" key="2">
    <source>
        <dbReference type="Proteomes" id="UP001239111"/>
    </source>
</evidence>
<protein>
    <submittedName>
        <fullName evidence="1">Uncharacterized protein</fullName>
    </submittedName>
</protein>
<sequence length="111" mass="13122">MHRCIAEGWEYRRQARHRRGQRVARKGHSEHVIRCSAQTCTPLSVKELLVALKQPPRRRRRGTKDERHRSSTRSRTIRSGALGVREHQNQEIAKPKKQATRKQQGGAWRWR</sequence>
<accession>A0ACC2PDI4</accession>